<accession>A0A9D2HDE3</accession>
<evidence type="ECO:0000256" key="1">
    <source>
        <dbReference type="SAM" id="MobiDB-lite"/>
    </source>
</evidence>
<feature type="region of interest" description="Disordered" evidence="1">
    <location>
        <begin position="133"/>
        <end position="171"/>
    </location>
</feature>
<reference evidence="2" key="2">
    <citation type="submission" date="2021-04" db="EMBL/GenBank/DDBJ databases">
        <authorList>
            <person name="Gilroy R."/>
        </authorList>
    </citation>
    <scope>NUCLEOTIDE SEQUENCE</scope>
    <source>
        <strain evidence="2">CHK186-16707</strain>
    </source>
</reference>
<dbReference type="EMBL" id="DXAN01000025">
    <property type="protein sequence ID" value="HJA09073.1"/>
    <property type="molecule type" value="Genomic_DNA"/>
</dbReference>
<name>A0A9D2HDE3_9BACT</name>
<evidence type="ECO:0000313" key="2">
    <source>
        <dbReference type="EMBL" id="HJA09073.1"/>
    </source>
</evidence>
<dbReference type="Proteomes" id="UP000824225">
    <property type="component" value="Unassembled WGS sequence"/>
</dbReference>
<sequence>MARLTADQWEQARAEYEVRGVSLGDVAKRFGVATSSVSRRARAEGWAQGKMQDLAARKVAAVKELARVETQTQDLPLRFQHTLQSVVQERLQAEGMVASLDVALAVKAITLAHQATSADEIEVLSRARKNLAPAQQAPAQQTNVTVTQQTRAGAAAEAVSVPPAPPTPDGAVRAVLRGTLEGDDA</sequence>
<comment type="caution">
    <text evidence="2">The sequence shown here is derived from an EMBL/GenBank/DDBJ whole genome shotgun (WGS) entry which is preliminary data.</text>
</comment>
<dbReference type="AlphaFoldDB" id="A0A9D2HDE3"/>
<proteinExistence type="predicted"/>
<evidence type="ECO:0000313" key="3">
    <source>
        <dbReference type="Proteomes" id="UP000824225"/>
    </source>
</evidence>
<organism evidence="2 3">
    <name type="scientific">Candidatus Mailhella merdigallinarum</name>
    <dbReference type="NCBI Taxonomy" id="2838658"/>
    <lineage>
        <taxon>Bacteria</taxon>
        <taxon>Pseudomonadati</taxon>
        <taxon>Thermodesulfobacteriota</taxon>
        <taxon>Desulfovibrionia</taxon>
        <taxon>Desulfovibrionales</taxon>
        <taxon>Desulfovibrionaceae</taxon>
        <taxon>Mailhella</taxon>
    </lineage>
</organism>
<feature type="compositionally biased region" description="Low complexity" evidence="1">
    <location>
        <begin position="133"/>
        <end position="161"/>
    </location>
</feature>
<reference evidence="2" key="1">
    <citation type="journal article" date="2021" name="PeerJ">
        <title>Extensive microbial diversity within the chicken gut microbiome revealed by metagenomics and culture.</title>
        <authorList>
            <person name="Gilroy R."/>
            <person name="Ravi A."/>
            <person name="Getino M."/>
            <person name="Pursley I."/>
            <person name="Horton D.L."/>
            <person name="Alikhan N.F."/>
            <person name="Baker D."/>
            <person name="Gharbi K."/>
            <person name="Hall N."/>
            <person name="Watson M."/>
            <person name="Adriaenssens E.M."/>
            <person name="Foster-Nyarko E."/>
            <person name="Jarju S."/>
            <person name="Secka A."/>
            <person name="Antonio M."/>
            <person name="Oren A."/>
            <person name="Chaudhuri R.R."/>
            <person name="La Ragione R."/>
            <person name="Hildebrand F."/>
            <person name="Pallen M.J."/>
        </authorList>
    </citation>
    <scope>NUCLEOTIDE SEQUENCE</scope>
    <source>
        <strain evidence="2">CHK186-16707</strain>
    </source>
</reference>
<protein>
    <submittedName>
        <fullName evidence="2">Uncharacterized protein</fullName>
    </submittedName>
</protein>
<gene>
    <name evidence="2" type="ORF">H9962_07785</name>
</gene>